<evidence type="ECO:0000313" key="5">
    <source>
        <dbReference type="Proteomes" id="UP000229615"/>
    </source>
</evidence>
<evidence type="ECO:0000256" key="2">
    <source>
        <dbReference type="ARBA" id="ARBA00023204"/>
    </source>
</evidence>
<dbReference type="SUPFAM" id="SSF56091">
    <property type="entry name" value="DNA ligase/mRNA capping enzyme, catalytic domain"/>
    <property type="match status" value="1"/>
</dbReference>
<dbReference type="Pfam" id="PF01653">
    <property type="entry name" value="DNA_ligase_aden"/>
    <property type="match status" value="1"/>
</dbReference>
<dbReference type="Proteomes" id="UP000229615">
    <property type="component" value="Unassembled WGS sequence"/>
</dbReference>
<dbReference type="EMBL" id="PFBB01000002">
    <property type="protein sequence ID" value="PIR88846.1"/>
    <property type="molecule type" value="Genomic_DNA"/>
</dbReference>
<gene>
    <name evidence="4" type="ORF">COU09_00255</name>
</gene>
<organism evidence="4 5">
    <name type="scientific">Candidatus Harrisonbacteria bacterium CG10_big_fil_rev_8_21_14_0_10_44_23</name>
    <dbReference type="NCBI Taxonomy" id="1974585"/>
    <lineage>
        <taxon>Bacteria</taxon>
        <taxon>Candidatus Harrisoniibacteriota</taxon>
    </lineage>
</organism>
<evidence type="ECO:0000313" key="4">
    <source>
        <dbReference type="EMBL" id="PIR88846.1"/>
    </source>
</evidence>
<dbReference type="SMART" id="SM00532">
    <property type="entry name" value="LIGANc"/>
    <property type="match status" value="1"/>
</dbReference>
<evidence type="ECO:0000259" key="3">
    <source>
        <dbReference type="SMART" id="SM00532"/>
    </source>
</evidence>
<feature type="domain" description="NAD-dependent DNA ligase N-terminal" evidence="3">
    <location>
        <begin position="5"/>
        <end position="154"/>
    </location>
</feature>
<dbReference type="Pfam" id="PF22745">
    <property type="entry name" value="Nlig-Ia"/>
    <property type="match status" value="1"/>
</dbReference>
<accession>A0A2H0UT73</accession>
<keyword evidence="4" id="KW-0436">Ligase</keyword>
<dbReference type="GO" id="GO:0006281">
    <property type="term" value="P:DNA repair"/>
    <property type="evidence" value="ECO:0007669"/>
    <property type="project" value="UniProtKB-KW"/>
</dbReference>
<proteinExistence type="predicted"/>
<dbReference type="GO" id="GO:0003911">
    <property type="term" value="F:DNA ligase (NAD+) activity"/>
    <property type="evidence" value="ECO:0007669"/>
    <property type="project" value="InterPro"/>
</dbReference>
<dbReference type="Gene3D" id="1.10.287.610">
    <property type="entry name" value="Helix hairpin bin"/>
    <property type="match status" value="1"/>
</dbReference>
<keyword evidence="2" id="KW-0234">DNA repair</keyword>
<evidence type="ECO:0000256" key="1">
    <source>
        <dbReference type="ARBA" id="ARBA00022763"/>
    </source>
</evidence>
<sequence length="154" mass="17603">MSKNEAKNRIEKLREIVEYHRDLYYAKDAPEISDASYDSLSKELGKLENEFPEFASDESPINRVGATPLEKFEKVEHEKPMLSLNDAFSEEEVQAWINRLNRLLPEVDENSEFFCDLKMDGLAVELIYENGDLILGSTRGDGKVGENISQNLKT</sequence>
<name>A0A2H0UT73_9BACT</name>
<feature type="non-terminal residue" evidence="4">
    <location>
        <position position="154"/>
    </location>
</feature>
<dbReference type="PROSITE" id="PS01055">
    <property type="entry name" value="DNA_LIGASE_N1"/>
    <property type="match status" value="1"/>
</dbReference>
<reference evidence="5" key="1">
    <citation type="submission" date="2017-09" db="EMBL/GenBank/DDBJ databases">
        <title>Depth-based differentiation of microbial function through sediment-hosted aquifers and enrichment of novel symbionts in the deep terrestrial subsurface.</title>
        <authorList>
            <person name="Probst A.J."/>
            <person name="Ladd B."/>
            <person name="Jarett J.K."/>
            <person name="Geller-Mcgrath D.E."/>
            <person name="Sieber C.M.K."/>
            <person name="Emerson J.B."/>
            <person name="Anantharaman K."/>
            <person name="Thomas B.C."/>
            <person name="Malmstrom R."/>
            <person name="Stieglmeier M."/>
            <person name="Klingl A."/>
            <person name="Woyke T."/>
            <person name="Ryan C.M."/>
            <person name="Banfield J.F."/>
        </authorList>
    </citation>
    <scope>NUCLEOTIDE SEQUENCE [LARGE SCALE GENOMIC DNA]</scope>
</reference>
<comment type="caution">
    <text evidence="4">The sequence shown here is derived from an EMBL/GenBank/DDBJ whole genome shotgun (WGS) entry which is preliminary data.</text>
</comment>
<dbReference type="InterPro" id="IPR013839">
    <property type="entry name" value="DNAligase_adenylation"/>
</dbReference>
<dbReference type="InterPro" id="IPR013840">
    <property type="entry name" value="DNAligase_N"/>
</dbReference>
<protein>
    <submittedName>
        <fullName evidence="4">NAD-dependent DNA ligase LigA</fullName>
    </submittedName>
</protein>
<dbReference type="Gene3D" id="3.30.470.30">
    <property type="entry name" value="DNA ligase/mRNA capping enzyme"/>
    <property type="match status" value="1"/>
</dbReference>
<keyword evidence="1" id="KW-0227">DNA damage</keyword>
<dbReference type="AlphaFoldDB" id="A0A2H0UT73"/>
<dbReference type="InterPro" id="IPR018239">
    <property type="entry name" value="DNA_ligase_AS"/>
</dbReference>